<name>A0ACB8R0R2_9AGAM</name>
<feature type="non-terminal residue" evidence="1">
    <location>
        <position position="80"/>
    </location>
</feature>
<evidence type="ECO:0000313" key="1">
    <source>
        <dbReference type="EMBL" id="KAI0037388.1"/>
    </source>
</evidence>
<accession>A0ACB8R0R2</accession>
<reference evidence="1" key="1">
    <citation type="submission" date="2021-02" db="EMBL/GenBank/DDBJ databases">
        <authorList>
            <consortium name="DOE Joint Genome Institute"/>
            <person name="Ahrendt S."/>
            <person name="Looney B.P."/>
            <person name="Miyauchi S."/>
            <person name="Morin E."/>
            <person name="Drula E."/>
            <person name="Courty P.E."/>
            <person name="Chicoki N."/>
            <person name="Fauchery L."/>
            <person name="Kohler A."/>
            <person name="Kuo A."/>
            <person name="Labutti K."/>
            <person name="Pangilinan J."/>
            <person name="Lipzen A."/>
            <person name="Riley R."/>
            <person name="Andreopoulos W."/>
            <person name="He G."/>
            <person name="Johnson J."/>
            <person name="Barry K.W."/>
            <person name="Grigoriev I.V."/>
            <person name="Nagy L."/>
            <person name="Hibbett D."/>
            <person name="Henrissat B."/>
            <person name="Matheny P.B."/>
            <person name="Labbe J."/>
            <person name="Martin F."/>
        </authorList>
    </citation>
    <scope>NUCLEOTIDE SEQUENCE</scope>
    <source>
        <strain evidence="1">FP105234-sp</strain>
    </source>
</reference>
<sequence length="80" mass="9496">VRVNWVTAKARVDRWQEEIAHLQEEMLRAVRFMFTRAAQWRALINQCSDARTDVENGLCAYAYHQADQFDEMARSFVSTW</sequence>
<organism evidence="1 2">
    <name type="scientific">Auriscalpium vulgare</name>
    <dbReference type="NCBI Taxonomy" id="40419"/>
    <lineage>
        <taxon>Eukaryota</taxon>
        <taxon>Fungi</taxon>
        <taxon>Dikarya</taxon>
        <taxon>Basidiomycota</taxon>
        <taxon>Agaricomycotina</taxon>
        <taxon>Agaricomycetes</taxon>
        <taxon>Russulales</taxon>
        <taxon>Auriscalpiaceae</taxon>
        <taxon>Auriscalpium</taxon>
    </lineage>
</organism>
<dbReference type="Proteomes" id="UP000814033">
    <property type="component" value="Unassembled WGS sequence"/>
</dbReference>
<feature type="non-terminal residue" evidence="1">
    <location>
        <position position="1"/>
    </location>
</feature>
<proteinExistence type="predicted"/>
<evidence type="ECO:0000313" key="2">
    <source>
        <dbReference type="Proteomes" id="UP000814033"/>
    </source>
</evidence>
<gene>
    <name evidence="1" type="ORF">FA95DRAFT_1464686</name>
</gene>
<dbReference type="EMBL" id="MU277006">
    <property type="protein sequence ID" value="KAI0037388.1"/>
    <property type="molecule type" value="Genomic_DNA"/>
</dbReference>
<protein>
    <submittedName>
        <fullName evidence="1">Uncharacterized protein</fullName>
    </submittedName>
</protein>
<reference evidence="1" key="2">
    <citation type="journal article" date="2022" name="New Phytol.">
        <title>Evolutionary transition to the ectomycorrhizal habit in the genomes of a hyperdiverse lineage of mushroom-forming fungi.</title>
        <authorList>
            <person name="Looney B."/>
            <person name="Miyauchi S."/>
            <person name="Morin E."/>
            <person name="Drula E."/>
            <person name="Courty P.E."/>
            <person name="Kohler A."/>
            <person name="Kuo A."/>
            <person name="LaButti K."/>
            <person name="Pangilinan J."/>
            <person name="Lipzen A."/>
            <person name="Riley R."/>
            <person name="Andreopoulos W."/>
            <person name="He G."/>
            <person name="Johnson J."/>
            <person name="Nolan M."/>
            <person name="Tritt A."/>
            <person name="Barry K.W."/>
            <person name="Grigoriev I.V."/>
            <person name="Nagy L.G."/>
            <person name="Hibbett D."/>
            <person name="Henrissat B."/>
            <person name="Matheny P.B."/>
            <person name="Labbe J."/>
            <person name="Martin F.M."/>
        </authorList>
    </citation>
    <scope>NUCLEOTIDE SEQUENCE</scope>
    <source>
        <strain evidence="1">FP105234-sp</strain>
    </source>
</reference>
<keyword evidence="2" id="KW-1185">Reference proteome</keyword>
<comment type="caution">
    <text evidence="1">The sequence shown here is derived from an EMBL/GenBank/DDBJ whole genome shotgun (WGS) entry which is preliminary data.</text>
</comment>